<evidence type="ECO:0008006" key="4">
    <source>
        <dbReference type="Google" id="ProtNLM"/>
    </source>
</evidence>
<gene>
    <name evidence="2" type="ORF">TrVE_jg1146</name>
</gene>
<comment type="caution">
    <text evidence="2">The sequence shown here is derived from an EMBL/GenBank/DDBJ whole genome shotgun (WGS) entry which is preliminary data.</text>
</comment>
<reference evidence="3" key="1">
    <citation type="journal article" date="2023" name="Commun. Biol.">
        <title>Genome analysis of Parmales, the sister group of diatoms, reveals the evolutionary specialization of diatoms from phago-mixotrophs to photoautotrophs.</title>
        <authorList>
            <person name="Ban H."/>
            <person name="Sato S."/>
            <person name="Yoshikawa S."/>
            <person name="Yamada K."/>
            <person name="Nakamura Y."/>
            <person name="Ichinomiya M."/>
            <person name="Sato N."/>
            <person name="Blanc-Mathieu R."/>
            <person name="Endo H."/>
            <person name="Kuwata A."/>
            <person name="Ogata H."/>
        </authorList>
    </citation>
    <scope>NUCLEOTIDE SEQUENCE [LARGE SCALE GENOMIC DNA]</scope>
    <source>
        <strain evidence="3">NIES 3699</strain>
    </source>
</reference>
<evidence type="ECO:0000313" key="3">
    <source>
        <dbReference type="Proteomes" id="UP001165160"/>
    </source>
</evidence>
<evidence type="ECO:0000313" key="2">
    <source>
        <dbReference type="EMBL" id="GMI14256.1"/>
    </source>
</evidence>
<dbReference type="AlphaFoldDB" id="A0A9W7KWY3"/>
<evidence type="ECO:0000256" key="1">
    <source>
        <dbReference type="SAM" id="MobiDB-lite"/>
    </source>
</evidence>
<dbReference type="Proteomes" id="UP001165160">
    <property type="component" value="Unassembled WGS sequence"/>
</dbReference>
<feature type="region of interest" description="Disordered" evidence="1">
    <location>
        <begin position="1"/>
        <end position="46"/>
    </location>
</feature>
<organism evidence="2 3">
    <name type="scientific">Triparma verrucosa</name>
    <dbReference type="NCBI Taxonomy" id="1606542"/>
    <lineage>
        <taxon>Eukaryota</taxon>
        <taxon>Sar</taxon>
        <taxon>Stramenopiles</taxon>
        <taxon>Ochrophyta</taxon>
        <taxon>Bolidophyceae</taxon>
        <taxon>Parmales</taxon>
        <taxon>Triparmaceae</taxon>
        <taxon>Triparma</taxon>
    </lineage>
</organism>
<protein>
    <recommendedName>
        <fullName evidence="4">Sulfotransferase domain-containing protein</fullName>
    </recommendedName>
</protein>
<accession>A0A9W7KWY3</accession>
<sequence>MSSGAPESGGFSVLMGAMNDQVGVKPTKKKKRRKEEGRERNANSDAVAPRTIPKIKIYGERNSGTNFLQTLLMQNCWATILDPTYQHGWKHGYPDESHVEKRDRPFAVYVFIVRDLNDWLHSTFKSPYHMLRHDRFEDFVISKVVADEARADHPVVKDPRETNVRPLDMFAAKYAAYRSFVESHRSIIVNLKYVQTFPKKFVEELTTHFPSIRAQEYFKAVEKHTKTKEVFNVGKEVCEEKEKLRPKELDKYVELEEEICELRAEFWGGR</sequence>
<dbReference type="EMBL" id="BRXX01000493">
    <property type="protein sequence ID" value="GMI14256.1"/>
    <property type="molecule type" value="Genomic_DNA"/>
</dbReference>
<proteinExistence type="predicted"/>
<keyword evidence="3" id="KW-1185">Reference proteome</keyword>
<name>A0A9W7KWY3_9STRA</name>